<evidence type="ECO:0000313" key="3">
    <source>
        <dbReference type="Proteomes" id="UP001150217"/>
    </source>
</evidence>
<protein>
    <submittedName>
        <fullName evidence="2">Uncharacterized protein</fullName>
    </submittedName>
</protein>
<reference evidence="2" key="1">
    <citation type="submission" date="2022-08" db="EMBL/GenBank/DDBJ databases">
        <title>A Global Phylogenomic Analysis of the Shiitake Genus Lentinula.</title>
        <authorList>
            <consortium name="DOE Joint Genome Institute"/>
            <person name="Sierra-Patev S."/>
            <person name="Min B."/>
            <person name="Naranjo-Ortiz M."/>
            <person name="Looney B."/>
            <person name="Konkel Z."/>
            <person name="Slot J.C."/>
            <person name="Sakamoto Y."/>
            <person name="Steenwyk J.L."/>
            <person name="Rokas A."/>
            <person name="Carro J."/>
            <person name="Camarero S."/>
            <person name="Ferreira P."/>
            <person name="Molpeceres G."/>
            <person name="Ruiz-Duenas F.J."/>
            <person name="Serrano A."/>
            <person name="Henrissat B."/>
            <person name="Drula E."/>
            <person name="Hughes K.W."/>
            <person name="Mata J.L."/>
            <person name="Ishikawa N.K."/>
            <person name="Vargas-Isla R."/>
            <person name="Ushijima S."/>
            <person name="Smith C.A."/>
            <person name="Ahrendt S."/>
            <person name="Andreopoulos W."/>
            <person name="He G."/>
            <person name="Labutti K."/>
            <person name="Lipzen A."/>
            <person name="Ng V."/>
            <person name="Riley R."/>
            <person name="Sandor L."/>
            <person name="Barry K."/>
            <person name="Martinez A.T."/>
            <person name="Xiao Y."/>
            <person name="Gibbons J.G."/>
            <person name="Terashima K."/>
            <person name="Grigoriev I.V."/>
            <person name="Hibbett D.S."/>
        </authorList>
    </citation>
    <scope>NUCLEOTIDE SEQUENCE</scope>
    <source>
        <strain evidence="2">RHP3577 ss4</strain>
    </source>
</reference>
<comment type="caution">
    <text evidence="2">The sequence shown here is derived from an EMBL/GenBank/DDBJ whole genome shotgun (WGS) entry which is preliminary data.</text>
</comment>
<feature type="region of interest" description="Disordered" evidence="1">
    <location>
        <begin position="245"/>
        <end position="265"/>
    </location>
</feature>
<dbReference type="EMBL" id="JANVFT010000084">
    <property type="protein sequence ID" value="KAJ4472352.1"/>
    <property type="molecule type" value="Genomic_DNA"/>
</dbReference>
<gene>
    <name evidence="2" type="ORF">C8R41DRAFT_924373</name>
</gene>
<name>A0ABQ8V5I8_9AGAR</name>
<dbReference type="Proteomes" id="UP001150217">
    <property type="component" value="Unassembled WGS sequence"/>
</dbReference>
<feature type="compositionally biased region" description="Polar residues" evidence="1">
    <location>
        <begin position="458"/>
        <end position="471"/>
    </location>
</feature>
<feature type="compositionally biased region" description="Polar residues" evidence="1">
    <location>
        <begin position="505"/>
        <end position="518"/>
    </location>
</feature>
<keyword evidence="3" id="KW-1185">Reference proteome</keyword>
<feature type="compositionally biased region" description="Basic and acidic residues" evidence="1">
    <location>
        <begin position="472"/>
        <end position="504"/>
    </location>
</feature>
<sequence>MDLRDTLSQDSRELSLSPILGEQQLPNVAEVVGSPVLFSHQLASQFELGDIGRTELSEVAKASPSTSITGLIADLFLVFSVLFKTHENQQALQLEVAKLTLKVEAISNSIESTPTLTKPHKDDILTACKLVVYNPVRIDFENDSIVQDGNLKEHSSSNSFKIFFVQESTNMKRVIKDHIRIQASYAKSAFRNARHFARKERPDLFDASKVKAKTRKPTKRARLDGDNFVVNSQVTTVSSSTIPILPIPSGATDTEHDSQNVETEEPESKAIAWASGFTEWINGKINAQVRFHQNSIYSHANFSCSFYEELIKEELLLFPQDLIPNIPRQRAPSVPHPTAVSSNATMLTSASNQNQTSNFFAAISNQAGAPRSSPSTQTSMNTACSNAPVQNPFTGTSSPAHSGRHSSTLPRPLMRSNTPTWMGSRSNISTQGTARPPFLDMLLNTGRPSMPTGLLGSSRLNSTVPISQGHDQNLEPREPLRASERTHSDRYDDPSSPRNDEHLSDSQWSYTQSPDPSFSGQQSQHSHSRRGV</sequence>
<evidence type="ECO:0000313" key="2">
    <source>
        <dbReference type="EMBL" id="KAJ4472352.1"/>
    </source>
</evidence>
<accession>A0ABQ8V5I8</accession>
<feature type="compositionally biased region" description="Polar residues" evidence="1">
    <location>
        <begin position="366"/>
        <end position="433"/>
    </location>
</feature>
<organism evidence="2 3">
    <name type="scientific">Lentinula lateritia</name>
    <dbReference type="NCBI Taxonomy" id="40482"/>
    <lineage>
        <taxon>Eukaryota</taxon>
        <taxon>Fungi</taxon>
        <taxon>Dikarya</taxon>
        <taxon>Basidiomycota</taxon>
        <taxon>Agaricomycotina</taxon>
        <taxon>Agaricomycetes</taxon>
        <taxon>Agaricomycetidae</taxon>
        <taxon>Agaricales</taxon>
        <taxon>Marasmiineae</taxon>
        <taxon>Omphalotaceae</taxon>
        <taxon>Lentinula</taxon>
    </lineage>
</organism>
<proteinExistence type="predicted"/>
<feature type="region of interest" description="Disordered" evidence="1">
    <location>
        <begin position="366"/>
        <end position="532"/>
    </location>
</feature>
<evidence type="ECO:0000256" key="1">
    <source>
        <dbReference type="SAM" id="MobiDB-lite"/>
    </source>
</evidence>